<dbReference type="SUPFAM" id="SSF63380">
    <property type="entry name" value="Riboflavin synthase domain-like"/>
    <property type="match status" value="1"/>
</dbReference>
<organism evidence="15 16">
    <name type="scientific">Lysinibacillus capsici</name>
    <dbReference type="NCBI Taxonomy" id="2115968"/>
    <lineage>
        <taxon>Bacteria</taxon>
        <taxon>Bacillati</taxon>
        <taxon>Bacillota</taxon>
        <taxon>Bacilli</taxon>
        <taxon>Bacillales</taxon>
        <taxon>Bacillaceae</taxon>
        <taxon>Lysinibacillus</taxon>
    </lineage>
</organism>
<dbReference type="RefSeq" id="WP_112117745.1">
    <property type="nucleotide sequence ID" value="NZ_UAQE01000001.1"/>
</dbReference>
<keyword evidence="12 13" id="KW-0472">Membrane</keyword>
<evidence type="ECO:0000256" key="9">
    <source>
        <dbReference type="ARBA" id="ARBA00023002"/>
    </source>
</evidence>
<dbReference type="InterPro" id="IPR001433">
    <property type="entry name" value="OxRdtase_FAD/NAD-bd"/>
</dbReference>
<evidence type="ECO:0000256" key="12">
    <source>
        <dbReference type="ARBA" id="ARBA00023136"/>
    </source>
</evidence>
<evidence type="ECO:0000256" key="8">
    <source>
        <dbReference type="ARBA" id="ARBA00022989"/>
    </source>
</evidence>
<evidence type="ECO:0000256" key="3">
    <source>
        <dbReference type="ARBA" id="ARBA00022630"/>
    </source>
</evidence>
<feature type="transmembrane region" description="Helical" evidence="13">
    <location>
        <begin position="36"/>
        <end position="56"/>
    </location>
</feature>
<feature type="transmembrane region" description="Helical" evidence="13">
    <location>
        <begin position="7"/>
        <end position="24"/>
    </location>
</feature>
<dbReference type="Pfam" id="PF08022">
    <property type="entry name" value="FAD_binding_8"/>
    <property type="match status" value="1"/>
</dbReference>
<evidence type="ECO:0000256" key="5">
    <source>
        <dbReference type="ARBA" id="ARBA00022714"/>
    </source>
</evidence>
<keyword evidence="3" id="KW-0285">Flavoprotein</keyword>
<dbReference type="Gene3D" id="3.40.50.80">
    <property type="entry name" value="Nucleotide-binding domain of ferredoxin-NADP reductase (FNR) module"/>
    <property type="match status" value="1"/>
</dbReference>
<comment type="cofactor">
    <cofactor evidence="1">
        <name>FAD</name>
        <dbReference type="ChEBI" id="CHEBI:57692"/>
    </cofactor>
</comment>
<feature type="transmembrane region" description="Helical" evidence="13">
    <location>
        <begin position="77"/>
        <end position="97"/>
    </location>
</feature>
<evidence type="ECO:0000256" key="10">
    <source>
        <dbReference type="ARBA" id="ARBA00023004"/>
    </source>
</evidence>
<proteinExistence type="predicted"/>
<dbReference type="InterPro" id="IPR017938">
    <property type="entry name" value="Riboflavin_synthase-like_b-brl"/>
</dbReference>
<keyword evidence="5" id="KW-0001">2Fe-2S</keyword>
<keyword evidence="6" id="KW-0479">Metal-binding</keyword>
<reference evidence="15 16" key="1">
    <citation type="submission" date="2018-06" db="EMBL/GenBank/DDBJ databases">
        <authorList>
            <consortium name="Pathogen Informatics"/>
            <person name="Doyle S."/>
        </authorList>
    </citation>
    <scope>NUCLEOTIDE SEQUENCE [LARGE SCALE GENOMIC DNA]</scope>
    <source>
        <strain evidence="15 16">NCTC7582</strain>
    </source>
</reference>
<dbReference type="PANTHER" id="PTHR47354">
    <property type="entry name" value="NADH OXIDOREDUCTASE HCR"/>
    <property type="match status" value="1"/>
</dbReference>
<dbReference type="SUPFAM" id="SSF52343">
    <property type="entry name" value="Ferredoxin reductase-like, C-terminal NADP-linked domain"/>
    <property type="match status" value="1"/>
</dbReference>
<dbReference type="GO" id="GO:0050660">
    <property type="term" value="F:flavin adenine dinucleotide binding"/>
    <property type="evidence" value="ECO:0007669"/>
    <property type="project" value="TreeGrafter"/>
</dbReference>
<dbReference type="InterPro" id="IPR017927">
    <property type="entry name" value="FAD-bd_FR_type"/>
</dbReference>
<keyword evidence="11" id="KW-0411">Iron-sulfur</keyword>
<name>A0A2X0ZFN1_9BACI</name>
<dbReference type="InterPro" id="IPR039261">
    <property type="entry name" value="FNR_nucleotide-bd"/>
</dbReference>
<accession>A0A2X0ZFN1</accession>
<evidence type="ECO:0000256" key="1">
    <source>
        <dbReference type="ARBA" id="ARBA00001974"/>
    </source>
</evidence>
<keyword evidence="10" id="KW-0408">Iron</keyword>
<dbReference type="InterPro" id="IPR050415">
    <property type="entry name" value="MRET"/>
</dbReference>
<evidence type="ECO:0000256" key="7">
    <source>
        <dbReference type="ARBA" id="ARBA00022827"/>
    </source>
</evidence>
<dbReference type="Pfam" id="PF00175">
    <property type="entry name" value="NAD_binding_1"/>
    <property type="match status" value="1"/>
</dbReference>
<protein>
    <submittedName>
        <fullName evidence="15">Oxidoreductase</fullName>
    </submittedName>
</protein>
<dbReference type="GO" id="GO:0051537">
    <property type="term" value="F:2 iron, 2 sulfur cluster binding"/>
    <property type="evidence" value="ECO:0007669"/>
    <property type="project" value="UniProtKB-KW"/>
</dbReference>
<feature type="transmembrane region" description="Helical" evidence="13">
    <location>
        <begin position="171"/>
        <end position="192"/>
    </location>
</feature>
<evidence type="ECO:0000256" key="4">
    <source>
        <dbReference type="ARBA" id="ARBA00022692"/>
    </source>
</evidence>
<dbReference type="Proteomes" id="UP000251431">
    <property type="component" value="Unassembled WGS sequence"/>
</dbReference>
<dbReference type="GO" id="GO:0016491">
    <property type="term" value="F:oxidoreductase activity"/>
    <property type="evidence" value="ECO:0007669"/>
    <property type="project" value="UniProtKB-KW"/>
</dbReference>
<keyword evidence="8 13" id="KW-1133">Transmembrane helix</keyword>
<evidence type="ECO:0000256" key="2">
    <source>
        <dbReference type="ARBA" id="ARBA00004141"/>
    </source>
</evidence>
<dbReference type="PANTHER" id="PTHR47354:SF8">
    <property type="entry name" value="1,2-PHENYLACETYL-COA EPOXIDASE, SUBUNIT E"/>
    <property type="match status" value="1"/>
</dbReference>
<evidence type="ECO:0000313" key="15">
    <source>
        <dbReference type="EMBL" id="SPU00452.1"/>
    </source>
</evidence>
<dbReference type="InterPro" id="IPR013130">
    <property type="entry name" value="Fe3_Rdtase_TM_dom"/>
</dbReference>
<evidence type="ECO:0000259" key="14">
    <source>
        <dbReference type="PROSITE" id="PS51384"/>
    </source>
</evidence>
<feature type="domain" description="FAD-binding FR-type" evidence="14">
    <location>
        <begin position="198"/>
        <end position="296"/>
    </location>
</feature>
<dbReference type="GO" id="GO:0046872">
    <property type="term" value="F:metal ion binding"/>
    <property type="evidence" value="ECO:0007669"/>
    <property type="project" value="UniProtKB-KW"/>
</dbReference>
<dbReference type="Pfam" id="PF01794">
    <property type="entry name" value="Ferric_reduct"/>
    <property type="match status" value="1"/>
</dbReference>
<evidence type="ECO:0000256" key="11">
    <source>
        <dbReference type="ARBA" id="ARBA00023014"/>
    </source>
</evidence>
<gene>
    <name evidence="15" type="ORF">NCTC7582_03287</name>
</gene>
<keyword evidence="7" id="KW-0274">FAD</keyword>
<feature type="transmembrane region" description="Helical" evidence="13">
    <location>
        <begin position="117"/>
        <end position="135"/>
    </location>
</feature>
<dbReference type="EMBL" id="UAQE01000001">
    <property type="protein sequence ID" value="SPU00452.1"/>
    <property type="molecule type" value="Genomic_DNA"/>
</dbReference>
<feature type="transmembrane region" description="Helical" evidence="13">
    <location>
        <begin position="142"/>
        <end position="159"/>
    </location>
</feature>
<dbReference type="GO" id="GO:0016020">
    <property type="term" value="C:membrane"/>
    <property type="evidence" value="ECO:0007669"/>
    <property type="project" value="UniProtKB-SubCell"/>
</dbReference>
<comment type="subcellular location">
    <subcellularLocation>
        <location evidence="2">Membrane</location>
        <topology evidence="2">Multi-pass membrane protein</topology>
    </subcellularLocation>
</comment>
<evidence type="ECO:0000313" key="16">
    <source>
        <dbReference type="Proteomes" id="UP000251431"/>
    </source>
</evidence>
<evidence type="ECO:0000256" key="13">
    <source>
        <dbReference type="SAM" id="Phobius"/>
    </source>
</evidence>
<sequence>MRAYKGILFIFIILCGSALLWYFSKPMAPIHPLNTLSHVIGGLAITCLFLVFLLATRIKMLKRWFSGLEHVYFYHKLLAILSLVLILIHGQLQKMIPDEELTQQTPLNEFAKDLGELAQYGFIFLIILAFIAKFLKYEHWRWLHRLLLVPYTLGIYHAYFSSHYDLLQPSALGIFTALTTTIGFMSALYMLTMYQDMFFPYKGQISYIQRLTPEILEIKLKLTKQLDYRPGQFLFLKVFQEGIEKAPHPFSISGGCGQQINLTIKAIGDYTKQVYNLIQVHTEVAVDGPYGHFDFGNGNAQQLWIAGGMGITPFLAYLHTQPDKKIDLYYSFHGQDNVIYKDFLEDYAQANAHFTVTFIDTTQRNRLSVDELSFSPQTSIYICGPEKMIKHFKSAAPKKNIQWEAFSFRS</sequence>
<keyword evidence="9" id="KW-0560">Oxidoreductase</keyword>
<evidence type="ECO:0000256" key="6">
    <source>
        <dbReference type="ARBA" id="ARBA00022723"/>
    </source>
</evidence>
<dbReference type="InterPro" id="IPR013112">
    <property type="entry name" value="FAD-bd_8"/>
</dbReference>
<dbReference type="AlphaFoldDB" id="A0A2X0ZFN1"/>
<dbReference type="Gene3D" id="2.40.30.10">
    <property type="entry name" value="Translation factors"/>
    <property type="match status" value="1"/>
</dbReference>
<dbReference type="PROSITE" id="PS51384">
    <property type="entry name" value="FAD_FR"/>
    <property type="match status" value="1"/>
</dbReference>
<keyword evidence="4 13" id="KW-0812">Transmembrane</keyword>